<name>A0ABW1K976_9ACTN</name>
<dbReference type="InterPro" id="IPR036397">
    <property type="entry name" value="RNaseH_sf"/>
</dbReference>
<dbReference type="EMBL" id="JBHSPR010000010">
    <property type="protein sequence ID" value="MFC6017776.1"/>
    <property type="molecule type" value="Genomic_DNA"/>
</dbReference>
<keyword evidence="7" id="KW-0238">DNA-binding</keyword>
<evidence type="ECO:0000256" key="7">
    <source>
        <dbReference type="ARBA" id="ARBA00023125"/>
    </source>
</evidence>
<dbReference type="EC" id="2.7.7.7" evidence="2"/>
<dbReference type="PROSITE" id="PS00447">
    <property type="entry name" value="DNA_POLYMERASE_A"/>
    <property type="match status" value="1"/>
</dbReference>
<dbReference type="SUPFAM" id="SSF56672">
    <property type="entry name" value="DNA/RNA polymerases"/>
    <property type="match status" value="1"/>
</dbReference>
<proteinExistence type="inferred from homology"/>
<comment type="caution">
    <text evidence="10">The sequence shown here is derived from an EMBL/GenBank/DDBJ whole genome shotgun (WGS) entry which is preliminary data.</text>
</comment>
<feature type="domain" description="DNA-directed DNA polymerase family A palm" evidence="9">
    <location>
        <begin position="379"/>
        <end position="567"/>
    </location>
</feature>
<keyword evidence="6" id="KW-0239">DNA-directed DNA polymerase</keyword>
<evidence type="ECO:0000256" key="5">
    <source>
        <dbReference type="ARBA" id="ARBA00022705"/>
    </source>
</evidence>
<dbReference type="SUPFAM" id="SSF53098">
    <property type="entry name" value="Ribonuclease H-like"/>
    <property type="match status" value="1"/>
</dbReference>
<evidence type="ECO:0000256" key="6">
    <source>
        <dbReference type="ARBA" id="ARBA00022932"/>
    </source>
</evidence>
<evidence type="ECO:0000313" key="11">
    <source>
        <dbReference type="Proteomes" id="UP001596203"/>
    </source>
</evidence>
<sequence>MDLGPPVHPGQVGTFSFASSLNAQYTVGREPAIRAAMFLAEHEPYLALDIETEGVDALAMRLKVVTVGSANHAVVLDPRDPAQADAVRRALEIARVLVVHNSPFDVPVLVRHGLMRLADVSKVKDTLVYCRLAEPDERTSKSLLAAGHRYLHTSKDDVLGSAFKALGLTKSAGFKTFDIDRPIYVQGAAFDVILTARLLPVVRAAAYDRLTKDHPFTSWGVSGADADELVEREQTINHIFVRRSAVGIRVDLEYLDGYRADVRAQQDADRALLEAEGVRPGHGGSLTGWLDQRGLLPENHPRTEKTGAPAATKDALARLEHPVAVAFVRLKQTEKIERDYLQKVVDLSDEHDRIHPTTTILGAATGRMSMSGPPLQQFSGPARGILLADRGDSLTSIDWSQIEPVVAANIARDQAVLTGYEDGSSDLYTTVAKAAGIVRKKAKVMLLAQMYGEGMTKLSQDLGINIKDAWELRDTVFRAMPRVGRLIKKLRDIGEQHRLVFTLSGRIVPVPSGQFGVAVHKAVNYFVQGGAYDVLADTLIRIDQAGLSDAVYLAMHDELVVSTAAAEDVRKIMESPPERLCRMSGRVPVLRTDRADLGDRWSEA</sequence>
<dbReference type="InterPro" id="IPR012337">
    <property type="entry name" value="RNaseH-like_sf"/>
</dbReference>
<evidence type="ECO:0000259" key="9">
    <source>
        <dbReference type="SMART" id="SM00482"/>
    </source>
</evidence>
<evidence type="ECO:0000256" key="3">
    <source>
        <dbReference type="ARBA" id="ARBA00022679"/>
    </source>
</evidence>
<comment type="catalytic activity">
    <reaction evidence="8">
        <text>DNA(n) + a 2'-deoxyribonucleoside 5'-triphosphate = DNA(n+1) + diphosphate</text>
        <dbReference type="Rhea" id="RHEA:22508"/>
        <dbReference type="Rhea" id="RHEA-COMP:17339"/>
        <dbReference type="Rhea" id="RHEA-COMP:17340"/>
        <dbReference type="ChEBI" id="CHEBI:33019"/>
        <dbReference type="ChEBI" id="CHEBI:61560"/>
        <dbReference type="ChEBI" id="CHEBI:173112"/>
        <dbReference type="EC" id="2.7.7.7"/>
    </reaction>
</comment>
<dbReference type="SMART" id="SM00482">
    <property type="entry name" value="POLAc"/>
    <property type="match status" value="1"/>
</dbReference>
<organism evidence="10 11">
    <name type="scientific">Plantactinospora solaniradicis</name>
    <dbReference type="NCBI Taxonomy" id="1723736"/>
    <lineage>
        <taxon>Bacteria</taxon>
        <taxon>Bacillati</taxon>
        <taxon>Actinomycetota</taxon>
        <taxon>Actinomycetes</taxon>
        <taxon>Micromonosporales</taxon>
        <taxon>Micromonosporaceae</taxon>
        <taxon>Plantactinospora</taxon>
    </lineage>
</organism>
<reference evidence="11" key="1">
    <citation type="journal article" date="2019" name="Int. J. Syst. Evol. Microbiol.">
        <title>The Global Catalogue of Microorganisms (GCM) 10K type strain sequencing project: providing services to taxonomists for standard genome sequencing and annotation.</title>
        <authorList>
            <consortium name="The Broad Institute Genomics Platform"/>
            <consortium name="The Broad Institute Genome Sequencing Center for Infectious Disease"/>
            <person name="Wu L."/>
            <person name="Ma J."/>
        </authorList>
    </citation>
    <scope>NUCLEOTIDE SEQUENCE [LARGE SCALE GENOMIC DNA]</scope>
    <source>
        <strain evidence="11">ZS-35-S2</strain>
    </source>
</reference>
<protein>
    <recommendedName>
        <fullName evidence="2">DNA-directed DNA polymerase</fullName>
        <ecNumber evidence="2">2.7.7.7</ecNumber>
    </recommendedName>
</protein>
<dbReference type="RefSeq" id="WP_377422294.1">
    <property type="nucleotide sequence ID" value="NZ_JBHSPR010000010.1"/>
</dbReference>
<keyword evidence="4" id="KW-0548">Nucleotidyltransferase</keyword>
<dbReference type="Gene3D" id="3.30.420.10">
    <property type="entry name" value="Ribonuclease H-like superfamily/Ribonuclease H"/>
    <property type="match status" value="1"/>
</dbReference>
<dbReference type="PANTHER" id="PTHR10133">
    <property type="entry name" value="DNA POLYMERASE I"/>
    <property type="match status" value="1"/>
</dbReference>
<comment type="similarity">
    <text evidence="1">Belongs to the DNA polymerase type-A family.</text>
</comment>
<dbReference type="InterPro" id="IPR043502">
    <property type="entry name" value="DNA/RNA_pol_sf"/>
</dbReference>
<keyword evidence="11" id="KW-1185">Reference proteome</keyword>
<keyword evidence="5" id="KW-0235">DNA replication</keyword>
<dbReference type="PANTHER" id="PTHR10133:SF27">
    <property type="entry name" value="DNA POLYMERASE NU"/>
    <property type="match status" value="1"/>
</dbReference>
<evidence type="ECO:0000256" key="8">
    <source>
        <dbReference type="ARBA" id="ARBA00049244"/>
    </source>
</evidence>
<dbReference type="Gene3D" id="3.30.70.370">
    <property type="match status" value="1"/>
</dbReference>
<keyword evidence="3" id="KW-0808">Transferase</keyword>
<evidence type="ECO:0000256" key="4">
    <source>
        <dbReference type="ARBA" id="ARBA00022695"/>
    </source>
</evidence>
<dbReference type="Gene3D" id="1.10.150.20">
    <property type="entry name" value="5' to 3' exonuclease, C-terminal subdomain"/>
    <property type="match status" value="1"/>
</dbReference>
<evidence type="ECO:0000313" key="10">
    <source>
        <dbReference type="EMBL" id="MFC6017776.1"/>
    </source>
</evidence>
<gene>
    <name evidence="10" type="ORF">ACFP2T_16365</name>
</gene>
<evidence type="ECO:0000256" key="1">
    <source>
        <dbReference type="ARBA" id="ARBA00007705"/>
    </source>
</evidence>
<dbReference type="Pfam" id="PF00476">
    <property type="entry name" value="DNA_pol_A"/>
    <property type="match status" value="1"/>
</dbReference>
<dbReference type="InterPro" id="IPR019760">
    <property type="entry name" value="DNA-dir_DNA_pol_A_CS"/>
</dbReference>
<accession>A0ABW1K976</accession>
<dbReference type="Proteomes" id="UP001596203">
    <property type="component" value="Unassembled WGS sequence"/>
</dbReference>
<dbReference type="InterPro" id="IPR001098">
    <property type="entry name" value="DNA-dir_DNA_pol_A_palm_dom"/>
</dbReference>
<evidence type="ECO:0000256" key="2">
    <source>
        <dbReference type="ARBA" id="ARBA00012417"/>
    </source>
</evidence>
<dbReference type="InterPro" id="IPR002298">
    <property type="entry name" value="DNA_polymerase_A"/>
</dbReference>